<dbReference type="AlphaFoldDB" id="A0AA37IZC8"/>
<evidence type="ECO:0000256" key="8">
    <source>
        <dbReference type="ARBA" id="ARBA00022679"/>
    </source>
</evidence>
<evidence type="ECO:0000256" key="12">
    <source>
        <dbReference type="ARBA" id="ARBA00030641"/>
    </source>
</evidence>
<keyword evidence="20" id="KW-1185">Reference proteome</keyword>
<dbReference type="Pfam" id="PF00485">
    <property type="entry name" value="PRK"/>
    <property type="match status" value="1"/>
</dbReference>
<dbReference type="InterPro" id="IPR027417">
    <property type="entry name" value="P-loop_NTPase"/>
</dbReference>
<evidence type="ECO:0000256" key="9">
    <source>
        <dbReference type="ARBA" id="ARBA00022741"/>
    </source>
</evidence>
<dbReference type="EMBL" id="BQKV01000043">
    <property type="protein sequence ID" value="GJN64789.1"/>
    <property type="molecule type" value="Genomic_DNA"/>
</dbReference>
<evidence type="ECO:0000256" key="2">
    <source>
        <dbReference type="ARBA" id="ARBA00004690"/>
    </source>
</evidence>
<evidence type="ECO:0000256" key="16">
    <source>
        <dbReference type="HAMAP-Rule" id="MF_00551"/>
    </source>
</evidence>
<keyword evidence="11 16" id="KW-0067">ATP-binding</keyword>
<dbReference type="PRINTS" id="PR00988">
    <property type="entry name" value="URIDINKINASE"/>
</dbReference>
<evidence type="ECO:0000256" key="14">
    <source>
        <dbReference type="ARBA" id="ARBA00047436"/>
    </source>
</evidence>
<dbReference type="Proteomes" id="UP001055185">
    <property type="component" value="Unassembled WGS sequence"/>
</dbReference>
<dbReference type="GO" id="GO:0004849">
    <property type="term" value="F:uridine kinase activity"/>
    <property type="evidence" value="ECO:0007669"/>
    <property type="project" value="UniProtKB-UniRule"/>
</dbReference>
<dbReference type="InterPro" id="IPR000764">
    <property type="entry name" value="Uridine_kinase-like"/>
</dbReference>
<dbReference type="EC" id="2.7.1.48" evidence="5 16"/>
<dbReference type="GO" id="GO:0005524">
    <property type="term" value="F:ATP binding"/>
    <property type="evidence" value="ECO:0007669"/>
    <property type="project" value="UniProtKB-UniRule"/>
</dbReference>
<gene>
    <name evidence="19" type="primary">udk_1</name>
    <name evidence="16" type="synonym">udk</name>
    <name evidence="19" type="ORF">JCM17207_14140</name>
</gene>
<comment type="pathway">
    <text evidence="2 16 17">Pyrimidine metabolism; UMP biosynthesis via salvage pathway; UMP from uridine: step 1/1.</text>
</comment>
<dbReference type="NCBIfam" id="TIGR00235">
    <property type="entry name" value="udk"/>
    <property type="match status" value="1"/>
</dbReference>
<evidence type="ECO:0000256" key="4">
    <source>
        <dbReference type="ARBA" id="ARBA00005408"/>
    </source>
</evidence>
<evidence type="ECO:0000313" key="20">
    <source>
        <dbReference type="Proteomes" id="UP001055185"/>
    </source>
</evidence>
<evidence type="ECO:0000256" key="11">
    <source>
        <dbReference type="ARBA" id="ARBA00022840"/>
    </source>
</evidence>
<keyword evidence="9 16" id="KW-0547">Nucleotide-binding</keyword>
<comment type="subcellular location">
    <subcellularLocation>
        <location evidence="1 16 17">Cytoplasm</location>
    </subcellularLocation>
</comment>
<dbReference type="GO" id="GO:0044206">
    <property type="term" value="P:UMP salvage"/>
    <property type="evidence" value="ECO:0007669"/>
    <property type="project" value="UniProtKB-UniRule"/>
</dbReference>
<dbReference type="GO" id="GO:0005737">
    <property type="term" value="C:cytoplasm"/>
    <property type="evidence" value="ECO:0007669"/>
    <property type="project" value="UniProtKB-SubCell"/>
</dbReference>
<comment type="similarity">
    <text evidence="4 16 17">Belongs to the uridine kinase family.</text>
</comment>
<dbReference type="RefSeq" id="WP_238316977.1">
    <property type="nucleotide sequence ID" value="NZ_BQKV01000043.1"/>
</dbReference>
<protein>
    <recommendedName>
        <fullName evidence="6 16">Uridine kinase</fullName>
        <ecNumber evidence="5 16">2.7.1.48</ecNumber>
    </recommendedName>
    <alternativeName>
        <fullName evidence="12 16">Cytidine monophosphokinase</fullName>
    </alternativeName>
    <alternativeName>
        <fullName evidence="13 16">Uridine monophosphokinase</fullName>
    </alternativeName>
</protein>
<evidence type="ECO:0000256" key="10">
    <source>
        <dbReference type="ARBA" id="ARBA00022777"/>
    </source>
</evidence>
<evidence type="ECO:0000256" key="15">
    <source>
        <dbReference type="ARBA" id="ARBA00048909"/>
    </source>
</evidence>
<evidence type="ECO:0000256" key="6">
    <source>
        <dbReference type="ARBA" id="ARBA00021478"/>
    </source>
</evidence>
<comment type="pathway">
    <text evidence="3 16 17">Pyrimidine metabolism; CTP biosynthesis via salvage pathway; CTP from cytidine: step 1/3.</text>
</comment>
<dbReference type="CDD" id="cd02023">
    <property type="entry name" value="UMPK"/>
    <property type="match status" value="1"/>
</dbReference>
<evidence type="ECO:0000256" key="5">
    <source>
        <dbReference type="ARBA" id="ARBA00012137"/>
    </source>
</evidence>
<feature type="domain" description="Phosphoribulokinase/uridine kinase" evidence="18">
    <location>
        <begin position="5"/>
        <end position="188"/>
    </location>
</feature>
<dbReference type="Gene3D" id="3.40.50.300">
    <property type="entry name" value="P-loop containing nucleotide triphosphate hydrolases"/>
    <property type="match status" value="1"/>
</dbReference>
<name>A0AA37IZC8_9FIRM</name>
<sequence>MNHLIIGIAGGSGSGKTTLALRLKERFGENEVRLIPHDSYYKRHDDLPFEERCKLNYDHPDAFDNDLLIEHLKALRAGQAIDCPIYDYADHNRSDRTLHIEPAPVLIVEGILPFVEPALCALFDYKIYVDTDADERILRRILRDVKERGRSLDSVILQYRTTVKPMHEAFVEPSKRQADVIVPNGGENGPALEMLAHHIRSLIQRANTL</sequence>
<evidence type="ECO:0000259" key="18">
    <source>
        <dbReference type="Pfam" id="PF00485"/>
    </source>
</evidence>
<keyword evidence="8 16" id="KW-0808">Transferase</keyword>
<accession>A0AA37IZC8</accession>
<evidence type="ECO:0000256" key="17">
    <source>
        <dbReference type="RuleBase" id="RU003825"/>
    </source>
</evidence>
<dbReference type="PANTHER" id="PTHR10285">
    <property type="entry name" value="URIDINE KINASE"/>
    <property type="match status" value="1"/>
</dbReference>
<keyword evidence="10 16" id="KW-0418">Kinase</keyword>
<comment type="catalytic activity">
    <reaction evidence="14 17">
        <text>cytidine + ATP = CMP + ADP + H(+)</text>
        <dbReference type="Rhea" id="RHEA:24674"/>
        <dbReference type="ChEBI" id="CHEBI:15378"/>
        <dbReference type="ChEBI" id="CHEBI:17562"/>
        <dbReference type="ChEBI" id="CHEBI:30616"/>
        <dbReference type="ChEBI" id="CHEBI:60377"/>
        <dbReference type="ChEBI" id="CHEBI:456216"/>
        <dbReference type="EC" id="2.7.1.48"/>
    </reaction>
</comment>
<evidence type="ECO:0000256" key="13">
    <source>
        <dbReference type="ARBA" id="ARBA00031452"/>
    </source>
</evidence>
<comment type="caution">
    <text evidence="19">The sequence shown here is derived from an EMBL/GenBank/DDBJ whole genome shotgun (WGS) entry which is preliminary data.</text>
</comment>
<comment type="catalytic activity">
    <reaction evidence="15 16 17">
        <text>uridine + ATP = UMP + ADP + H(+)</text>
        <dbReference type="Rhea" id="RHEA:16825"/>
        <dbReference type="ChEBI" id="CHEBI:15378"/>
        <dbReference type="ChEBI" id="CHEBI:16704"/>
        <dbReference type="ChEBI" id="CHEBI:30616"/>
        <dbReference type="ChEBI" id="CHEBI:57865"/>
        <dbReference type="ChEBI" id="CHEBI:456216"/>
        <dbReference type="EC" id="2.7.1.48"/>
    </reaction>
</comment>
<feature type="binding site" evidence="16">
    <location>
        <begin position="10"/>
        <end position="17"/>
    </location>
    <ligand>
        <name>ATP</name>
        <dbReference type="ChEBI" id="CHEBI:30616"/>
    </ligand>
</feature>
<dbReference type="SUPFAM" id="SSF52540">
    <property type="entry name" value="P-loop containing nucleoside triphosphate hydrolases"/>
    <property type="match status" value="1"/>
</dbReference>
<dbReference type="InterPro" id="IPR006083">
    <property type="entry name" value="PRK/URK"/>
</dbReference>
<reference evidence="19" key="1">
    <citation type="journal article" date="2022" name="Int. J. Syst. Evol. Microbiol.">
        <title>Genome-based, phenotypic and chemotaxonomic classification of Faecalibacterium strains: proposal of three novel species Faecalibacterium duncaniae sp. nov., Faecalibacterium hattorii sp. nov. and Faecalibacterium gallinarum sp. nov. .</title>
        <authorList>
            <person name="Sakamoto M."/>
            <person name="Sakurai N."/>
            <person name="Tanno H."/>
            <person name="Iino T."/>
            <person name="Ohkuma M."/>
            <person name="Endo A."/>
        </authorList>
    </citation>
    <scope>NUCLEOTIDE SEQUENCE</scope>
    <source>
        <strain evidence="19">JCM 17207</strain>
    </source>
</reference>
<dbReference type="GO" id="GO:0044211">
    <property type="term" value="P:CTP salvage"/>
    <property type="evidence" value="ECO:0007669"/>
    <property type="project" value="UniProtKB-UniRule"/>
</dbReference>
<keyword evidence="7 16" id="KW-0963">Cytoplasm</keyword>
<evidence type="ECO:0000256" key="7">
    <source>
        <dbReference type="ARBA" id="ARBA00022490"/>
    </source>
</evidence>
<proteinExistence type="inferred from homology"/>
<evidence type="ECO:0000256" key="1">
    <source>
        <dbReference type="ARBA" id="ARBA00004496"/>
    </source>
</evidence>
<dbReference type="InterPro" id="IPR026008">
    <property type="entry name" value="Uridine_kinase"/>
</dbReference>
<dbReference type="NCBIfam" id="NF004018">
    <property type="entry name" value="PRK05480.1"/>
    <property type="match status" value="1"/>
</dbReference>
<organism evidence="19 20">
    <name type="scientific">Faecalibacterium gallinarum</name>
    <dbReference type="NCBI Taxonomy" id="2903556"/>
    <lineage>
        <taxon>Bacteria</taxon>
        <taxon>Bacillati</taxon>
        <taxon>Bacillota</taxon>
        <taxon>Clostridia</taxon>
        <taxon>Eubacteriales</taxon>
        <taxon>Oscillospiraceae</taxon>
        <taxon>Faecalibacterium</taxon>
    </lineage>
</organism>
<evidence type="ECO:0000256" key="3">
    <source>
        <dbReference type="ARBA" id="ARBA00004784"/>
    </source>
</evidence>
<evidence type="ECO:0000313" key="19">
    <source>
        <dbReference type="EMBL" id="GJN64789.1"/>
    </source>
</evidence>
<dbReference type="HAMAP" id="MF_00551">
    <property type="entry name" value="Uridine_kinase"/>
    <property type="match status" value="1"/>
</dbReference>